<keyword evidence="3" id="KW-0274">FAD</keyword>
<accession>A0A2J6T3T1</accession>
<dbReference type="InterPro" id="IPR027477">
    <property type="entry name" value="Succ_DH/fumarate_Rdtase_cat_sf"/>
</dbReference>
<comment type="cofactor">
    <cofactor evidence="1">
        <name>FAD</name>
        <dbReference type="ChEBI" id="CHEBI:57692"/>
    </cofactor>
</comment>
<evidence type="ECO:0000313" key="7">
    <source>
        <dbReference type="Proteomes" id="UP000235371"/>
    </source>
</evidence>
<dbReference type="EMBL" id="KZ613846">
    <property type="protein sequence ID" value="PMD57701.1"/>
    <property type="molecule type" value="Genomic_DNA"/>
</dbReference>
<dbReference type="InterPro" id="IPR003953">
    <property type="entry name" value="FAD-dep_OxRdtase_2_FAD-bd"/>
</dbReference>
<dbReference type="Proteomes" id="UP000235371">
    <property type="component" value="Unassembled WGS sequence"/>
</dbReference>
<dbReference type="GO" id="GO:0016491">
    <property type="term" value="F:oxidoreductase activity"/>
    <property type="evidence" value="ECO:0007669"/>
    <property type="project" value="UniProtKB-KW"/>
</dbReference>
<dbReference type="Gene3D" id="3.50.50.60">
    <property type="entry name" value="FAD/NAD(P)-binding domain"/>
    <property type="match status" value="1"/>
</dbReference>
<dbReference type="SUPFAM" id="SSF51905">
    <property type="entry name" value="FAD/NAD(P)-binding domain"/>
    <property type="match status" value="1"/>
</dbReference>
<dbReference type="NCBIfam" id="NF006130">
    <property type="entry name" value="PRK08274.1"/>
    <property type="match status" value="1"/>
</dbReference>
<protein>
    <submittedName>
        <fullName evidence="6">FAD/NAD(P)-binding domain-containing protein</fullName>
    </submittedName>
</protein>
<dbReference type="AlphaFoldDB" id="A0A2J6T3T1"/>
<keyword evidence="7" id="KW-1185">Reference proteome</keyword>
<dbReference type="OrthoDB" id="7777654at2759"/>
<evidence type="ECO:0000256" key="2">
    <source>
        <dbReference type="ARBA" id="ARBA00022630"/>
    </source>
</evidence>
<evidence type="ECO:0000256" key="4">
    <source>
        <dbReference type="ARBA" id="ARBA00023002"/>
    </source>
</evidence>
<dbReference type="PANTHER" id="PTHR43400:SF7">
    <property type="entry name" value="FAD-DEPENDENT OXIDOREDUCTASE 2 FAD BINDING DOMAIN-CONTAINING PROTEIN"/>
    <property type="match status" value="1"/>
</dbReference>
<dbReference type="Gene3D" id="3.90.700.10">
    <property type="entry name" value="Succinate dehydrogenase/fumarate reductase flavoprotein, catalytic domain"/>
    <property type="match status" value="1"/>
</dbReference>
<evidence type="ECO:0000259" key="5">
    <source>
        <dbReference type="Pfam" id="PF00890"/>
    </source>
</evidence>
<dbReference type="RefSeq" id="XP_024734605.1">
    <property type="nucleotide sequence ID" value="XM_024878288.1"/>
</dbReference>
<gene>
    <name evidence="6" type="ORF">K444DRAFT_593152</name>
</gene>
<feature type="domain" description="FAD-dependent oxidoreductase 2 FAD-binding" evidence="5">
    <location>
        <begin position="13"/>
        <end position="501"/>
    </location>
</feature>
<dbReference type="Pfam" id="PF00890">
    <property type="entry name" value="FAD_binding_2"/>
    <property type="match status" value="1"/>
</dbReference>
<keyword evidence="4" id="KW-0560">Oxidoreductase</keyword>
<evidence type="ECO:0000256" key="3">
    <source>
        <dbReference type="ARBA" id="ARBA00022827"/>
    </source>
</evidence>
<keyword evidence="2" id="KW-0285">Flavoprotein</keyword>
<proteinExistence type="predicted"/>
<reference evidence="6 7" key="1">
    <citation type="submission" date="2016-04" db="EMBL/GenBank/DDBJ databases">
        <title>A degradative enzymes factory behind the ericoid mycorrhizal symbiosis.</title>
        <authorList>
            <consortium name="DOE Joint Genome Institute"/>
            <person name="Martino E."/>
            <person name="Morin E."/>
            <person name="Grelet G."/>
            <person name="Kuo A."/>
            <person name="Kohler A."/>
            <person name="Daghino S."/>
            <person name="Barry K."/>
            <person name="Choi C."/>
            <person name="Cichocki N."/>
            <person name="Clum A."/>
            <person name="Copeland A."/>
            <person name="Hainaut M."/>
            <person name="Haridas S."/>
            <person name="Labutti K."/>
            <person name="Lindquist E."/>
            <person name="Lipzen A."/>
            <person name="Khouja H.-R."/>
            <person name="Murat C."/>
            <person name="Ohm R."/>
            <person name="Olson A."/>
            <person name="Spatafora J."/>
            <person name="Veneault-Fourrey C."/>
            <person name="Henrissat B."/>
            <person name="Grigoriev I."/>
            <person name="Martin F."/>
            <person name="Perotto S."/>
        </authorList>
    </citation>
    <scope>NUCLEOTIDE SEQUENCE [LARGE SCALE GENOMIC DNA]</scope>
    <source>
        <strain evidence="6 7">E</strain>
    </source>
</reference>
<dbReference type="PANTHER" id="PTHR43400">
    <property type="entry name" value="FUMARATE REDUCTASE"/>
    <property type="match status" value="1"/>
</dbReference>
<organism evidence="6 7">
    <name type="scientific">Hyaloscypha bicolor E</name>
    <dbReference type="NCBI Taxonomy" id="1095630"/>
    <lineage>
        <taxon>Eukaryota</taxon>
        <taxon>Fungi</taxon>
        <taxon>Dikarya</taxon>
        <taxon>Ascomycota</taxon>
        <taxon>Pezizomycotina</taxon>
        <taxon>Leotiomycetes</taxon>
        <taxon>Helotiales</taxon>
        <taxon>Hyaloscyphaceae</taxon>
        <taxon>Hyaloscypha</taxon>
        <taxon>Hyaloscypha bicolor</taxon>
    </lineage>
</organism>
<evidence type="ECO:0000313" key="6">
    <source>
        <dbReference type="EMBL" id="PMD57701.1"/>
    </source>
</evidence>
<evidence type="ECO:0000256" key="1">
    <source>
        <dbReference type="ARBA" id="ARBA00001974"/>
    </source>
</evidence>
<dbReference type="InParanoid" id="A0A2J6T3T1"/>
<dbReference type="SUPFAM" id="SSF56425">
    <property type="entry name" value="Succinate dehydrogenase/fumarate reductase flavoprotein, catalytic domain"/>
    <property type="match status" value="1"/>
</dbReference>
<dbReference type="GeneID" id="36586365"/>
<name>A0A2J6T3T1_9HELO</name>
<dbReference type="STRING" id="1095630.A0A2J6T3T1"/>
<sequence length="536" mass="57845">MASTSPSSTIDCDVVVVGGGNAGFSAAISAAQSGSGRVLLIDKCPEEWAGGNSHFTAGAFRTVHHGLKDIIPLVNNVDTGTTNIIDLAPYTRDDFLADLSRITHGRFEPELGKTLIEESNDTVKWLARNGVRFQLSFNRQAYKIDGRFKFWGGMCLKTEDGGKGLILDHQRAAKKHGVTVLYSTAAKNILLDSRTGAFESLLASDKDGNSLLINAKAVILAAGGFEANPRMRSQYLGPGWDLAYVRGTPYNTGECLEMAIRDVSAKQAGQWSGCHSVAWDANAPANTGDREISNEFTKSGYPLGITINNLGERFFDEGSDIRNYTYAKFGRAILAQPQGTAFQVWDSKGIPWLRDEEYRDEIVHKIRASTIEELAQKCAQSYGLENPRQFVETVKEYNNAIYQHRKEFGDLKWDPAVKDGLSTQSSKKSLKVPKSNWALTVDEGPFLAVKVGCGVTFTFGGLAVDPKTAGVISLTGRTVPGVFCAGEMVGGIFYENYPGGSGLTSGAVFGRKAGINAALHSAGKAAGTTQRVLSRL</sequence>
<dbReference type="InterPro" id="IPR036188">
    <property type="entry name" value="FAD/NAD-bd_sf"/>
</dbReference>
<dbReference type="InterPro" id="IPR050315">
    <property type="entry name" value="FAD-oxidoreductase_2"/>
</dbReference>